<evidence type="ECO:0000259" key="4">
    <source>
        <dbReference type="PROSITE" id="PS50048"/>
    </source>
</evidence>
<feature type="domain" description="Zn(2)-C6 fungal-type" evidence="4">
    <location>
        <begin position="17"/>
        <end position="50"/>
    </location>
</feature>
<dbReference type="GO" id="GO:0003677">
    <property type="term" value="F:DNA binding"/>
    <property type="evidence" value="ECO:0007669"/>
    <property type="project" value="InterPro"/>
</dbReference>
<gene>
    <name evidence="5" type="ORF">Moror_10848</name>
</gene>
<evidence type="ECO:0000256" key="3">
    <source>
        <dbReference type="SAM" id="MobiDB-lite"/>
    </source>
</evidence>
<dbReference type="GO" id="GO:0008270">
    <property type="term" value="F:zinc ion binding"/>
    <property type="evidence" value="ECO:0007669"/>
    <property type="project" value="InterPro"/>
</dbReference>
<dbReference type="InterPro" id="IPR036864">
    <property type="entry name" value="Zn2-C6_fun-type_DNA-bd_sf"/>
</dbReference>
<evidence type="ECO:0000256" key="2">
    <source>
        <dbReference type="ARBA" id="ARBA00023242"/>
    </source>
</evidence>
<dbReference type="PROSITE" id="PS50048">
    <property type="entry name" value="ZN2_CY6_FUNGAL_2"/>
    <property type="match status" value="1"/>
</dbReference>
<dbReference type="GO" id="GO:0006351">
    <property type="term" value="P:DNA-templated transcription"/>
    <property type="evidence" value="ECO:0007669"/>
    <property type="project" value="InterPro"/>
</dbReference>
<dbReference type="SMART" id="SM00066">
    <property type="entry name" value="GAL4"/>
    <property type="match status" value="1"/>
</dbReference>
<feature type="compositionally biased region" description="Polar residues" evidence="3">
    <location>
        <begin position="639"/>
        <end position="649"/>
    </location>
</feature>
<dbReference type="OrthoDB" id="4456959at2759"/>
<dbReference type="CDD" id="cd00067">
    <property type="entry name" value="GAL4"/>
    <property type="match status" value="1"/>
</dbReference>
<protein>
    <recommendedName>
        <fullName evidence="4">Zn(2)-C6 fungal-type domain-containing protein</fullName>
    </recommendedName>
</protein>
<proteinExistence type="predicted"/>
<feature type="region of interest" description="Disordered" evidence="3">
    <location>
        <begin position="603"/>
        <end position="649"/>
    </location>
</feature>
<name>V2WM79_MONRO</name>
<dbReference type="AlphaFoldDB" id="V2WM79"/>
<evidence type="ECO:0000313" key="6">
    <source>
        <dbReference type="Proteomes" id="UP000017559"/>
    </source>
</evidence>
<dbReference type="SUPFAM" id="SSF57701">
    <property type="entry name" value="Zn2/Cys6 DNA-binding domain"/>
    <property type="match status" value="1"/>
</dbReference>
<comment type="caution">
    <text evidence="5">The sequence shown here is derived from an EMBL/GenBank/DDBJ whole genome shotgun (WGS) entry which is preliminary data.</text>
</comment>
<dbReference type="Proteomes" id="UP000017559">
    <property type="component" value="Unassembled WGS sequence"/>
</dbReference>
<keyword evidence="1" id="KW-0479">Metal-binding</keyword>
<keyword evidence="6" id="KW-1185">Reference proteome</keyword>
<dbReference type="Pfam" id="PF04082">
    <property type="entry name" value="Fungal_trans"/>
    <property type="match status" value="1"/>
</dbReference>
<dbReference type="HOGENOM" id="CLU_006019_1_0_1"/>
<dbReference type="KEGG" id="mrr:Moror_10848"/>
<evidence type="ECO:0000313" key="5">
    <source>
        <dbReference type="EMBL" id="ESK87973.1"/>
    </source>
</evidence>
<dbReference type="Gene3D" id="4.10.240.10">
    <property type="entry name" value="Zn(2)-C6 fungal-type DNA-binding domain"/>
    <property type="match status" value="1"/>
</dbReference>
<dbReference type="Pfam" id="PF00172">
    <property type="entry name" value="Zn_clus"/>
    <property type="match status" value="1"/>
</dbReference>
<keyword evidence="2" id="KW-0539">Nucleus</keyword>
<dbReference type="InterPro" id="IPR050987">
    <property type="entry name" value="AtrR-like"/>
</dbReference>
<dbReference type="SMART" id="SM00906">
    <property type="entry name" value="Fungal_trans"/>
    <property type="match status" value="1"/>
</dbReference>
<dbReference type="PANTHER" id="PTHR46910:SF38">
    <property type="entry name" value="ZN(2)-C6 FUNGAL-TYPE DOMAIN-CONTAINING PROTEIN"/>
    <property type="match status" value="1"/>
</dbReference>
<accession>V2WM79</accession>
<dbReference type="InterPro" id="IPR001138">
    <property type="entry name" value="Zn2Cys6_DnaBD"/>
</dbReference>
<organism evidence="5 6">
    <name type="scientific">Moniliophthora roreri (strain MCA 2997)</name>
    <name type="common">Cocoa frosty pod rot fungus</name>
    <name type="synonym">Crinipellis roreri</name>
    <dbReference type="NCBI Taxonomy" id="1381753"/>
    <lineage>
        <taxon>Eukaryota</taxon>
        <taxon>Fungi</taxon>
        <taxon>Dikarya</taxon>
        <taxon>Basidiomycota</taxon>
        <taxon>Agaricomycotina</taxon>
        <taxon>Agaricomycetes</taxon>
        <taxon>Agaricomycetidae</taxon>
        <taxon>Agaricales</taxon>
        <taxon>Marasmiineae</taxon>
        <taxon>Marasmiaceae</taxon>
        <taxon>Moniliophthora</taxon>
    </lineage>
</organism>
<reference evidence="5 6" key="1">
    <citation type="journal article" date="2014" name="BMC Genomics">
        <title>Genome and secretome analysis of the hemibiotrophic fungal pathogen, Moniliophthora roreri, which causes frosty pod rot disease of cacao: mechanisms of the biotrophic and necrotrophic phases.</title>
        <authorList>
            <person name="Meinhardt L.W."/>
            <person name="Costa G.G.L."/>
            <person name="Thomazella D.P.T."/>
            <person name="Teixeira P.J.P.L."/>
            <person name="Carazzolle M.F."/>
            <person name="Schuster S.C."/>
            <person name="Carlson J.E."/>
            <person name="Guiltinan M.J."/>
            <person name="Mieczkowski P."/>
            <person name="Farmer A."/>
            <person name="Ramaraj T."/>
            <person name="Crozier J."/>
            <person name="Davis R.E."/>
            <person name="Shao J."/>
            <person name="Melnick R.L."/>
            <person name="Pereira G.A.G."/>
            <person name="Bailey B.A."/>
        </authorList>
    </citation>
    <scope>NUCLEOTIDE SEQUENCE [LARGE SCALE GENOMIC DNA]</scope>
    <source>
        <strain evidence="5 6">MCA 2997</strain>
    </source>
</reference>
<dbReference type="PROSITE" id="PS00463">
    <property type="entry name" value="ZN2_CY6_FUNGAL_1"/>
    <property type="match status" value="1"/>
</dbReference>
<dbReference type="InterPro" id="IPR007219">
    <property type="entry name" value="XnlR_reg_dom"/>
</dbReference>
<dbReference type="CDD" id="cd12148">
    <property type="entry name" value="fungal_TF_MHR"/>
    <property type="match status" value="1"/>
</dbReference>
<dbReference type="GO" id="GO:0000981">
    <property type="term" value="F:DNA-binding transcription factor activity, RNA polymerase II-specific"/>
    <property type="evidence" value="ECO:0007669"/>
    <property type="project" value="InterPro"/>
</dbReference>
<evidence type="ECO:0000256" key="1">
    <source>
        <dbReference type="ARBA" id="ARBA00022723"/>
    </source>
</evidence>
<dbReference type="PANTHER" id="PTHR46910">
    <property type="entry name" value="TRANSCRIPTION FACTOR PDR1"/>
    <property type="match status" value="1"/>
</dbReference>
<dbReference type="EMBL" id="AWSO01000717">
    <property type="protein sequence ID" value="ESK87973.1"/>
    <property type="molecule type" value="Genomic_DNA"/>
</dbReference>
<sequence length="709" mass="81029">MVAQDTHSARKKRLQNSCDACRSRKVKCDSAEMPGSNCSNCLSFGTPCTHVFAMEKKKHGSQRTKISRSLHEIQTLVDSILSTSKPFVVPRDTQSVHQLLVDLAHYARSLEQGQIVSFSSTPRNTSSLPTDGATPDSMRSYAMQPRPAGPYMNLDLCRVEDDLDSLQERFNHLDLKHGTARHFGPSSSLVFTQSILSLKRRIKGSKQWISRKRPQFWHIFPWQIKKEEVLPDYIFPEEDLLTELIDLFFNKINLTFPMLHRSVFERCIADNLHRRNRHFGATVLALCAAASRYSDDHRVFDDPAEPLSAVYELQMYCLAMYFVYCTTTPEACWILLGHGVRCAQDLGIHQRQPRNAKPTVESQLLNRAFWCLFVIDVLLFTALGRPRAIHPEEIDVPLPLEVDDEYWEIEDPDKAFKQPAGKLCKMSFWISFLKLAEIFGCTQWCSVRSSDMGTMWRERNIIDIDSQLNAWVDTIPDHLKWDPDRKDSLFFHQSAILYTLYYWIQIHVICTNAARSCCHILEAQYQRDVIIHPVTLKAAFTSGIILYLNVETNKETQNTAELNKEISNCYKCYDCLGKSERRFQSAGYYRDILAEIFSDLPNHHQPQSETRATLHANNRPRFGTDVNFEPSETTARRGYQTSDPIQTSSGSSAFDLVSTFIRDDGGARISYYAPFYGRIHIGPLGISDTWNSDPGWNGGNPSSSSEDQL</sequence>